<evidence type="ECO:0000313" key="1">
    <source>
        <dbReference type="EMBL" id="RNA28769.1"/>
    </source>
</evidence>
<dbReference type="EMBL" id="REGN01002344">
    <property type="protein sequence ID" value="RNA28769.1"/>
    <property type="molecule type" value="Genomic_DNA"/>
</dbReference>
<gene>
    <name evidence="1" type="ORF">BpHYR1_036055</name>
</gene>
<reference evidence="1 2" key="1">
    <citation type="journal article" date="2018" name="Sci. Rep.">
        <title>Genomic signatures of local adaptation to the degree of environmental predictability in rotifers.</title>
        <authorList>
            <person name="Franch-Gras L."/>
            <person name="Hahn C."/>
            <person name="Garcia-Roger E.M."/>
            <person name="Carmona M.J."/>
            <person name="Serra M."/>
            <person name="Gomez A."/>
        </authorList>
    </citation>
    <scope>NUCLEOTIDE SEQUENCE [LARGE SCALE GENOMIC DNA]</scope>
    <source>
        <strain evidence="1">HYR1</strain>
    </source>
</reference>
<comment type="caution">
    <text evidence="1">The sequence shown here is derived from an EMBL/GenBank/DDBJ whole genome shotgun (WGS) entry which is preliminary data.</text>
</comment>
<dbReference type="Proteomes" id="UP000276133">
    <property type="component" value="Unassembled WGS sequence"/>
</dbReference>
<evidence type="ECO:0000313" key="2">
    <source>
        <dbReference type="Proteomes" id="UP000276133"/>
    </source>
</evidence>
<accession>A0A3M7RZA9</accession>
<dbReference type="AlphaFoldDB" id="A0A3M7RZA9"/>
<proteinExistence type="predicted"/>
<name>A0A3M7RZA9_BRAPC</name>
<sequence length="101" mass="11476">MTTRFGFVIFKLRLKRRQGRKAGCGEERSQWSKGRNYADFGSQSVNCGPPSFFSANSPMGPLSNVVIAYGLRATLIFEKKNFLNFFFDSMESPNQHRRGVT</sequence>
<keyword evidence="2" id="KW-1185">Reference proteome</keyword>
<organism evidence="1 2">
    <name type="scientific">Brachionus plicatilis</name>
    <name type="common">Marine rotifer</name>
    <name type="synonym">Brachionus muelleri</name>
    <dbReference type="NCBI Taxonomy" id="10195"/>
    <lineage>
        <taxon>Eukaryota</taxon>
        <taxon>Metazoa</taxon>
        <taxon>Spiralia</taxon>
        <taxon>Gnathifera</taxon>
        <taxon>Rotifera</taxon>
        <taxon>Eurotatoria</taxon>
        <taxon>Monogononta</taxon>
        <taxon>Pseudotrocha</taxon>
        <taxon>Ploima</taxon>
        <taxon>Brachionidae</taxon>
        <taxon>Brachionus</taxon>
    </lineage>
</organism>
<protein>
    <submittedName>
        <fullName evidence="1">Uncharacterized protein</fullName>
    </submittedName>
</protein>